<feature type="compositionally biased region" description="Basic residues" evidence="5">
    <location>
        <begin position="294"/>
        <end position="304"/>
    </location>
</feature>
<accession>A0A834SL47</accession>
<keyword evidence="8" id="KW-1185">Reference proteome</keyword>
<dbReference type="EMBL" id="JAAIUW010000013">
    <property type="protein sequence ID" value="KAF7804568.1"/>
    <property type="molecule type" value="Genomic_DNA"/>
</dbReference>
<dbReference type="PROSITE" id="PS50888">
    <property type="entry name" value="BHLH"/>
    <property type="match status" value="1"/>
</dbReference>
<dbReference type="GO" id="GO:0046983">
    <property type="term" value="F:protein dimerization activity"/>
    <property type="evidence" value="ECO:0007669"/>
    <property type="project" value="InterPro"/>
</dbReference>
<dbReference type="InterPro" id="IPR044273">
    <property type="entry name" value="PIF3-like"/>
</dbReference>
<dbReference type="InterPro" id="IPR011598">
    <property type="entry name" value="bHLH_dom"/>
</dbReference>
<evidence type="ECO:0000256" key="2">
    <source>
        <dbReference type="ARBA" id="ARBA00023015"/>
    </source>
</evidence>
<feature type="compositionally biased region" description="Basic and acidic residues" evidence="5">
    <location>
        <begin position="148"/>
        <end position="168"/>
    </location>
</feature>
<feature type="compositionally biased region" description="Polar residues" evidence="5">
    <location>
        <begin position="245"/>
        <end position="260"/>
    </location>
</feature>
<dbReference type="GO" id="GO:0005634">
    <property type="term" value="C:nucleus"/>
    <property type="evidence" value="ECO:0007669"/>
    <property type="project" value="UniProtKB-SubCell"/>
</dbReference>
<feature type="compositionally biased region" description="Low complexity" evidence="5">
    <location>
        <begin position="190"/>
        <end position="207"/>
    </location>
</feature>
<organism evidence="7 8">
    <name type="scientific">Senna tora</name>
    <dbReference type="NCBI Taxonomy" id="362788"/>
    <lineage>
        <taxon>Eukaryota</taxon>
        <taxon>Viridiplantae</taxon>
        <taxon>Streptophyta</taxon>
        <taxon>Embryophyta</taxon>
        <taxon>Tracheophyta</taxon>
        <taxon>Spermatophyta</taxon>
        <taxon>Magnoliopsida</taxon>
        <taxon>eudicotyledons</taxon>
        <taxon>Gunneridae</taxon>
        <taxon>Pentapetalae</taxon>
        <taxon>rosids</taxon>
        <taxon>fabids</taxon>
        <taxon>Fabales</taxon>
        <taxon>Fabaceae</taxon>
        <taxon>Caesalpinioideae</taxon>
        <taxon>Cassia clade</taxon>
        <taxon>Senna</taxon>
    </lineage>
</organism>
<keyword evidence="4" id="KW-0539">Nucleus</keyword>
<dbReference type="InterPro" id="IPR047265">
    <property type="entry name" value="PIF1-like_bHLH"/>
</dbReference>
<comment type="caution">
    <text evidence="7">The sequence shown here is derived from an EMBL/GenBank/DDBJ whole genome shotgun (WGS) entry which is preliminary data.</text>
</comment>
<dbReference type="SUPFAM" id="SSF47459">
    <property type="entry name" value="HLH, helix-loop-helix DNA-binding domain"/>
    <property type="match status" value="1"/>
</dbReference>
<dbReference type="OrthoDB" id="690068at2759"/>
<feature type="compositionally biased region" description="Polar residues" evidence="5">
    <location>
        <begin position="220"/>
        <end position="235"/>
    </location>
</feature>
<gene>
    <name evidence="7" type="ORF">G2W53_043679</name>
</gene>
<reference evidence="7" key="1">
    <citation type="submission" date="2020-09" db="EMBL/GenBank/DDBJ databases">
        <title>Genome-Enabled Discovery of Anthraquinone Biosynthesis in Senna tora.</title>
        <authorList>
            <person name="Kang S.-H."/>
            <person name="Pandey R.P."/>
            <person name="Lee C.-M."/>
            <person name="Sim J.-S."/>
            <person name="Jeong J.-T."/>
            <person name="Choi B.-S."/>
            <person name="Jung M."/>
            <person name="Ginzburg D."/>
            <person name="Zhao K."/>
            <person name="Won S.Y."/>
            <person name="Oh T.-J."/>
            <person name="Yu Y."/>
            <person name="Kim N.-H."/>
            <person name="Lee O.R."/>
            <person name="Lee T.-H."/>
            <person name="Bashyal P."/>
            <person name="Kim T.-S."/>
            <person name="Lee W.-H."/>
            <person name="Kawkins C."/>
            <person name="Kim C.-K."/>
            <person name="Kim J.S."/>
            <person name="Ahn B.O."/>
            <person name="Rhee S.Y."/>
            <person name="Sohng J.K."/>
        </authorList>
    </citation>
    <scope>NUCLEOTIDE SEQUENCE</scope>
    <source>
        <tissue evidence="7">Leaf</tissue>
    </source>
</reference>
<protein>
    <submittedName>
        <fullName evidence="7">Transcription factor PIF1 isoform X1</fullName>
    </submittedName>
</protein>
<dbReference type="GO" id="GO:0003700">
    <property type="term" value="F:DNA-binding transcription factor activity"/>
    <property type="evidence" value="ECO:0007669"/>
    <property type="project" value="InterPro"/>
</dbReference>
<dbReference type="PANTHER" id="PTHR46807:SF8">
    <property type="entry name" value="TRANSCRIPTION FACTOR PIF1-LIKE ISOFORM X2"/>
    <property type="match status" value="1"/>
</dbReference>
<feature type="compositionally biased region" description="Basic and acidic residues" evidence="5">
    <location>
        <begin position="279"/>
        <end position="293"/>
    </location>
</feature>
<dbReference type="FunFam" id="4.10.280.10:FF:000004">
    <property type="entry name" value="Basic helix-loop-helix transcription factor"/>
    <property type="match status" value="1"/>
</dbReference>
<evidence type="ECO:0000256" key="4">
    <source>
        <dbReference type="ARBA" id="ARBA00023242"/>
    </source>
</evidence>
<dbReference type="AlphaFoldDB" id="A0A834SL47"/>
<dbReference type="SMART" id="SM00353">
    <property type="entry name" value="HLH"/>
    <property type="match status" value="1"/>
</dbReference>
<evidence type="ECO:0000256" key="3">
    <source>
        <dbReference type="ARBA" id="ARBA00023163"/>
    </source>
</evidence>
<dbReference type="Pfam" id="PF00010">
    <property type="entry name" value="HLH"/>
    <property type="match status" value="1"/>
</dbReference>
<dbReference type="PANTHER" id="PTHR46807">
    <property type="entry name" value="TRANSCRIPTION FACTOR PIF3"/>
    <property type="match status" value="1"/>
</dbReference>
<evidence type="ECO:0000256" key="5">
    <source>
        <dbReference type="SAM" id="MobiDB-lite"/>
    </source>
</evidence>
<dbReference type="Gene3D" id="4.10.280.10">
    <property type="entry name" value="Helix-loop-helix DNA-binding domain"/>
    <property type="match status" value="1"/>
</dbReference>
<dbReference type="CDD" id="cd11445">
    <property type="entry name" value="bHLH_AtPIF_like"/>
    <property type="match status" value="1"/>
</dbReference>
<evidence type="ECO:0000313" key="7">
    <source>
        <dbReference type="EMBL" id="KAF7804568.1"/>
    </source>
</evidence>
<comment type="subcellular location">
    <subcellularLocation>
        <location evidence="1">Nucleus</location>
    </subcellularLocation>
</comment>
<sequence length="733" mass="81555">MNHCVPDFEIQMEDHQYPIPFSSAFPHPNKPDDGIMELLWQNGPVVLPSQTQRPLRKPPPLAREIPPENYHNQHLFMQEDEMASWLHYPIVDDDDSPLDHNFCADLLYSPPTANNDSTMQSNARTSQVTELRKPSSSVAPRPPIPPARRPEQVHESVHLSKHNVRVEQGRSSSRIAARESTVVDSCETPAAATAAASASRVSETVRSLTEPTEGDAWRGSMSTAGVTAPSTTTAGVETGGKEATTCDTTATSSPGGSSCSADVADRKRKGREAEDSECPSEKDLDYESAEAKKLIRKTTSTKRSRAAEVHNLSERKRRDRINEKMRALQELIPRCNKSDKASMLDEAIEYLKSLQLQVQMMSMGCGMVPISMMYPGMQQYMPAMGMGMGMEMGMNRAVMSFPNMLAASALPAAAAHLGPRFPVAPLHMPHVELSRMQAAKQSSNMLTSLPTSDPTHSRIPNLTDPYLQYFGPHLIQFQLMQNQAMIQQNVSKSSTSRGPEDPENHQSDGPKPIDVGCIVVFCTCNGRDEIQNLTYKHNVMQDLVGLNEFYRVNTSSSISILGGEILEKSIWVDMDLHSLHLGNDQYCKLVLEGLCHSKRCESHWKKLQFQNIIIIPIASSWAFCSTSLGSSTSNGSSTCDSRTAADEEYRNQHQPTKVLESLLPTMKQIVHINLSQRISTNKKIGHAYLENVFPCFDIRKRKFYLPVYSTWSQQSRIKTSNSVGCKNYFYISS</sequence>
<feature type="compositionally biased region" description="Basic and acidic residues" evidence="5">
    <location>
        <begin position="498"/>
        <end position="508"/>
    </location>
</feature>
<dbReference type="GO" id="GO:0010017">
    <property type="term" value="P:red or far-red light signaling pathway"/>
    <property type="evidence" value="ECO:0007669"/>
    <property type="project" value="UniProtKB-ARBA"/>
</dbReference>
<proteinExistence type="predicted"/>
<feature type="compositionally biased region" description="Polar residues" evidence="5">
    <location>
        <begin position="111"/>
        <end position="129"/>
    </location>
</feature>
<keyword evidence="3" id="KW-0804">Transcription</keyword>
<feature type="region of interest" description="Disordered" evidence="5">
    <location>
        <begin position="111"/>
        <end position="317"/>
    </location>
</feature>
<evidence type="ECO:0000259" key="6">
    <source>
        <dbReference type="PROSITE" id="PS50888"/>
    </source>
</evidence>
<dbReference type="InterPro" id="IPR036638">
    <property type="entry name" value="HLH_DNA-bd_sf"/>
</dbReference>
<name>A0A834SL47_9FABA</name>
<dbReference type="Proteomes" id="UP000634136">
    <property type="component" value="Unassembled WGS sequence"/>
</dbReference>
<evidence type="ECO:0000256" key="1">
    <source>
        <dbReference type="ARBA" id="ARBA00004123"/>
    </source>
</evidence>
<feature type="domain" description="BHLH" evidence="6">
    <location>
        <begin position="305"/>
        <end position="354"/>
    </location>
</feature>
<feature type="compositionally biased region" description="Basic and acidic residues" evidence="5">
    <location>
        <begin position="305"/>
        <end position="317"/>
    </location>
</feature>
<keyword evidence="2" id="KW-0805">Transcription regulation</keyword>
<feature type="compositionally biased region" description="Polar residues" evidence="5">
    <location>
        <begin position="488"/>
        <end position="497"/>
    </location>
</feature>
<feature type="region of interest" description="Disordered" evidence="5">
    <location>
        <begin position="488"/>
        <end position="511"/>
    </location>
</feature>
<evidence type="ECO:0000313" key="8">
    <source>
        <dbReference type="Proteomes" id="UP000634136"/>
    </source>
</evidence>